<keyword evidence="3" id="KW-1185">Reference proteome</keyword>
<gene>
    <name evidence="2" type="ORF">IAR55_003115</name>
</gene>
<dbReference type="KEGG" id="kne:92180373"/>
<evidence type="ECO:0000313" key="2">
    <source>
        <dbReference type="EMBL" id="KAK8858884.1"/>
    </source>
</evidence>
<dbReference type="EMBL" id="JBCAWK010000005">
    <property type="protein sequence ID" value="KAK8858884.1"/>
    <property type="molecule type" value="Genomic_DNA"/>
</dbReference>
<evidence type="ECO:0000256" key="1">
    <source>
        <dbReference type="SAM" id="MobiDB-lite"/>
    </source>
</evidence>
<organism evidence="2 3">
    <name type="scientific">Kwoniella newhampshirensis</name>
    <dbReference type="NCBI Taxonomy" id="1651941"/>
    <lineage>
        <taxon>Eukaryota</taxon>
        <taxon>Fungi</taxon>
        <taxon>Dikarya</taxon>
        <taxon>Basidiomycota</taxon>
        <taxon>Agaricomycotina</taxon>
        <taxon>Tremellomycetes</taxon>
        <taxon>Tremellales</taxon>
        <taxon>Cryptococcaceae</taxon>
        <taxon>Kwoniella</taxon>
    </lineage>
</organism>
<proteinExistence type="predicted"/>
<feature type="region of interest" description="Disordered" evidence="1">
    <location>
        <begin position="66"/>
        <end position="86"/>
    </location>
</feature>
<name>A0AAW0YZS4_9TREE</name>
<protein>
    <submittedName>
        <fullName evidence="2">Uncharacterized protein</fullName>
    </submittedName>
</protein>
<evidence type="ECO:0000313" key="3">
    <source>
        <dbReference type="Proteomes" id="UP001388673"/>
    </source>
</evidence>
<dbReference type="Proteomes" id="UP001388673">
    <property type="component" value="Unassembled WGS sequence"/>
</dbReference>
<dbReference type="GeneID" id="92180373"/>
<dbReference type="RefSeq" id="XP_066803725.1">
    <property type="nucleotide sequence ID" value="XM_066946224.1"/>
</dbReference>
<dbReference type="AlphaFoldDB" id="A0AAW0YZS4"/>
<feature type="region of interest" description="Disordered" evidence="1">
    <location>
        <begin position="250"/>
        <end position="270"/>
    </location>
</feature>
<comment type="caution">
    <text evidence="2">The sequence shown here is derived from an EMBL/GenBank/DDBJ whole genome shotgun (WGS) entry which is preliminary data.</text>
</comment>
<accession>A0AAW0YZS4</accession>
<feature type="compositionally biased region" description="Polar residues" evidence="1">
    <location>
        <begin position="77"/>
        <end position="86"/>
    </location>
</feature>
<feature type="compositionally biased region" description="Acidic residues" evidence="1">
    <location>
        <begin position="67"/>
        <end position="76"/>
    </location>
</feature>
<sequence>MILETYADLPTLPVMPRSPESNQARTALHMAITEQVLNLIETCASSSPSPTSPHGLTLIVETAVEPGQEDDEEEVESTTAAGGSSSQLDRVSLFAEASTRLSEVGIMPDRGRSRAARSRLVPVPLQTDEGYFSRRKDAFNMQRGELESKIGSWSESVCVHALAISEDYPEIPDTIPSPSIPYTYILRTSPPIIGSTPAPFPSLTLYENLASSPAACDPSTTPRVTTTDMNTGGMGLGLTFSPKCSSATFRPGRKASGSLGAPANDKDKRLGERGEREWLLNLLEGGDWEDKKDIRESRIAASKVEVVEGMPTPRPVAATGGILWG</sequence>
<reference evidence="2 3" key="1">
    <citation type="journal article" date="2024" name="bioRxiv">
        <title>Comparative genomics of Cryptococcus and Kwoniella reveals pathogenesis evolution and contrasting karyotype dynamics via intercentromeric recombination or chromosome fusion.</title>
        <authorList>
            <person name="Coelho M.A."/>
            <person name="David-Palma M."/>
            <person name="Shea T."/>
            <person name="Bowers K."/>
            <person name="McGinley-Smith S."/>
            <person name="Mohammad A.W."/>
            <person name="Gnirke A."/>
            <person name="Yurkov A.M."/>
            <person name="Nowrousian M."/>
            <person name="Sun S."/>
            <person name="Cuomo C.A."/>
            <person name="Heitman J."/>
        </authorList>
    </citation>
    <scope>NUCLEOTIDE SEQUENCE [LARGE SCALE GENOMIC DNA]</scope>
    <source>
        <strain evidence="2 3">CBS 13917</strain>
    </source>
</reference>